<keyword evidence="2" id="KW-0479">Metal-binding</keyword>
<dbReference type="Pfam" id="PF19301">
    <property type="entry name" value="LigXa_C"/>
    <property type="match status" value="1"/>
</dbReference>
<dbReference type="InterPro" id="IPR036922">
    <property type="entry name" value="Rieske_2Fe-2S_sf"/>
</dbReference>
<dbReference type="Gene3D" id="3.90.380.10">
    <property type="entry name" value="Naphthalene 1,2-dioxygenase Alpha Subunit, Chain A, domain 1"/>
    <property type="match status" value="1"/>
</dbReference>
<keyword evidence="5" id="KW-0411">Iron-sulfur</keyword>
<dbReference type="CDD" id="cd08878">
    <property type="entry name" value="RHO_alpha_C_DMO-like"/>
    <property type="match status" value="1"/>
</dbReference>
<comment type="caution">
    <text evidence="7">The sequence shown here is derived from an EMBL/GenBank/DDBJ whole genome shotgun (WGS) entry which is preliminary data.</text>
</comment>
<keyword evidence="1" id="KW-0001">2Fe-2S</keyword>
<feature type="domain" description="Rieske" evidence="6">
    <location>
        <begin position="27"/>
        <end position="132"/>
    </location>
</feature>
<accession>A0ABV5A998</accession>
<dbReference type="Gene3D" id="2.102.10.10">
    <property type="entry name" value="Rieske [2Fe-2S] iron-sulphur domain"/>
    <property type="match status" value="1"/>
</dbReference>
<dbReference type="SUPFAM" id="SSF50022">
    <property type="entry name" value="ISP domain"/>
    <property type="match status" value="1"/>
</dbReference>
<evidence type="ECO:0000313" key="7">
    <source>
        <dbReference type="EMBL" id="MFB5188789.1"/>
    </source>
</evidence>
<dbReference type="SUPFAM" id="SSF55961">
    <property type="entry name" value="Bet v1-like"/>
    <property type="match status" value="1"/>
</dbReference>
<dbReference type="PANTHER" id="PTHR21266">
    <property type="entry name" value="IRON-SULFUR DOMAIN CONTAINING PROTEIN"/>
    <property type="match status" value="1"/>
</dbReference>
<evidence type="ECO:0000256" key="1">
    <source>
        <dbReference type="ARBA" id="ARBA00022714"/>
    </source>
</evidence>
<gene>
    <name evidence="7" type="ORF">KKP3000_001222</name>
</gene>
<dbReference type="RefSeq" id="WP_275475626.1">
    <property type="nucleotide sequence ID" value="NZ_CP162940.1"/>
</dbReference>
<protein>
    <submittedName>
        <fullName evidence="7">Aromatic ring-hydroxylating dioxygenase subunit alpha</fullName>
    </submittedName>
</protein>
<dbReference type="Proteomes" id="UP001579974">
    <property type="component" value="Unassembled WGS sequence"/>
</dbReference>
<dbReference type="InterPro" id="IPR045623">
    <property type="entry name" value="LigXa_C"/>
</dbReference>
<keyword evidence="4" id="KW-0408">Iron</keyword>
<evidence type="ECO:0000259" key="6">
    <source>
        <dbReference type="PROSITE" id="PS51296"/>
    </source>
</evidence>
<dbReference type="PROSITE" id="PS00570">
    <property type="entry name" value="RING_HYDROXYL_ALPHA"/>
    <property type="match status" value="1"/>
</dbReference>
<proteinExistence type="predicted"/>
<evidence type="ECO:0000256" key="2">
    <source>
        <dbReference type="ARBA" id="ARBA00022723"/>
    </source>
</evidence>
<dbReference type="PANTHER" id="PTHR21266:SF59">
    <property type="entry name" value="BLR4922 PROTEIN"/>
    <property type="match status" value="1"/>
</dbReference>
<dbReference type="InterPro" id="IPR017941">
    <property type="entry name" value="Rieske_2Fe-2S"/>
</dbReference>
<dbReference type="CDD" id="cd03479">
    <property type="entry name" value="Rieske_RO_Alpha_PhDO_like"/>
    <property type="match status" value="1"/>
</dbReference>
<keyword evidence="8" id="KW-1185">Reference proteome</keyword>
<keyword evidence="3" id="KW-0560">Oxidoreductase</keyword>
<sequence>MLNQERNTMLTTVGPGTPMGTLFRRYWLPIAAASELQQEWTKKVRLLGEDLVLYRDRSGKLGLIGERCAHRGVSMTCGIPEENGLRCPYHGWLYDETGQCLEQPNEPPTSTFKDKVKLPAYEVEELGGLIFAYLGPKPAPLLPRYDLFVRDNVIRTIGYAIIPCNWLQIMENSLDPTHLEWLHGRYFQFVFEREGRPQESWPISKHHQKIGFDLFEHGIIKRRVLEGQTEDCEDWVVGHPVVFPNMLRVGDFGAHSFQIRVPMDDTHTYHIWYTCFVPDEGVQVPNDYPISLYEAPLKDANGKYITDYIDGQDMMSWVTQGEIADRTAERLGTSDKGIIMYRQLLMQELAKVENGEDPMCVVRDSAQNDVIVLPQEENKYGVGDLLSSIAKDWNTRYAPNIDEIISLCKGKVQANV</sequence>
<organism evidence="7 8">
    <name type="scientific">Alicyclobacillus fastidiosus</name>
    <dbReference type="NCBI Taxonomy" id="392011"/>
    <lineage>
        <taxon>Bacteria</taxon>
        <taxon>Bacillati</taxon>
        <taxon>Bacillota</taxon>
        <taxon>Bacilli</taxon>
        <taxon>Bacillales</taxon>
        <taxon>Alicyclobacillaceae</taxon>
        <taxon>Alicyclobacillus</taxon>
    </lineage>
</organism>
<dbReference type="InterPro" id="IPR015881">
    <property type="entry name" value="ARHD_Rieske_2Fe_2S"/>
</dbReference>
<dbReference type="Pfam" id="PF00355">
    <property type="entry name" value="Rieske"/>
    <property type="match status" value="1"/>
</dbReference>
<dbReference type="GO" id="GO:0051213">
    <property type="term" value="F:dioxygenase activity"/>
    <property type="evidence" value="ECO:0007669"/>
    <property type="project" value="UniProtKB-KW"/>
</dbReference>
<evidence type="ECO:0000256" key="5">
    <source>
        <dbReference type="ARBA" id="ARBA00023014"/>
    </source>
</evidence>
<evidence type="ECO:0000313" key="8">
    <source>
        <dbReference type="Proteomes" id="UP001579974"/>
    </source>
</evidence>
<dbReference type="PROSITE" id="PS51296">
    <property type="entry name" value="RIESKE"/>
    <property type="match status" value="1"/>
</dbReference>
<reference evidence="7 8" key="1">
    <citation type="journal article" date="2024" name="Int. J. Mol. Sci.">
        <title>Exploration of Alicyclobacillus spp. Genome in Search of Antibiotic Resistance.</title>
        <authorList>
            <person name="Bucka-Kolendo J."/>
            <person name="Kiousi D.E."/>
            <person name="Dekowska A."/>
            <person name="Mikolajczuk-Szczyrba A."/>
            <person name="Karadedos D.M."/>
            <person name="Michael P."/>
            <person name="Galanis A."/>
            <person name="Sokolowska B."/>
        </authorList>
    </citation>
    <scope>NUCLEOTIDE SEQUENCE [LARGE SCALE GENOMIC DNA]</scope>
    <source>
        <strain evidence="7 8">KKP 3000</strain>
    </source>
</reference>
<evidence type="ECO:0000256" key="4">
    <source>
        <dbReference type="ARBA" id="ARBA00023004"/>
    </source>
</evidence>
<keyword evidence="7" id="KW-0223">Dioxygenase</keyword>
<evidence type="ECO:0000256" key="3">
    <source>
        <dbReference type="ARBA" id="ARBA00023002"/>
    </source>
</evidence>
<dbReference type="EMBL" id="JBDXSU010000001">
    <property type="protein sequence ID" value="MFB5188789.1"/>
    <property type="molecule type" value="Genomic_DNA"/>
</dbReference>
<dbReference type="InterPro" id="IPR050584">
    <property type="entry name" value="Cholesterol_7-desaturase"/>
</dbReference>
<name>A0ABV5A998_9BACL</name>